<accession>A0ABP4R9B7</accession>
<evidence type="ECO:0000313" key="3">
    <source>
        <dbReference type="Proteomes" id="UP001500064"/>
    </source>
</evidence>
<feature type="region of interest" description="Disordered" evidence="1">
    <location>
        <begin position="244"/>
        <end position="266"/>
    </location>
</feature>
<name>A0ABP4R9B7_9ACTN</name>
<sequence length="266" mass="28626">MRQPGTSLARSALAATFGTAARLRHGRPLHPVGLVLDAHMRLHGAPRPWGTPFLDQVMELRGVARLSRSVGVPPPLPDVLGIALRWEQQDGTVADLLLAGTGRNRIGRRVLRPAGRWTGMYSSLFPYQVGERRLLLGALLHTPVSLPATFDALALAAEFGPVVLELLVAAPTGPWRLFGQVQLSAPARPDAERPMRFDPIRHPIQGLRPAGRLNAIRGAAYTAAQRVPDVPAKTVLHAGAARHDRVAATGSARRAEPVAASSRRPR</sequence>
<gene>
    <name evidence="2" type="ORF">GCM10009733_043750</name>
</gene>
<reference evidence="3" key="1">
    <citation type="journal article" date="2019" name="Int. J. Syst. Evol. Microbiol.">
        <title>The Global Catalogue of Microorganisms (GCM) 10K type strain sequencing project: providing services to taxonomists for standard genome sequencing and annotation.</title>
        <authorList>
            <consortium name="The Broad Institute Genomics Platform"/>
            <consortium name="The Broad Institute Genome Sequencing Center for Infectious Disease"/>
            <person name="Wu L."/>
            <person name="Ma J."/>
        </authorList>
    </citation>
    <scope>NUCLEOTIDE SEQUENCE [LARGE SCALE GENOMIC DNA]</scope>
    <source>
        <strain evidence="3">JCM 13929</strain>
    </source>
</reference>
<dbReference type="EMBL" id="BAAAMU010000030">
    <property type="protein sequence ID" value="GAA1641971.1"/>
    <property type="molecule type" value="Genomic_DNA"/>
</dbReference>
<proteinExistence type="predicted"/>
<dbReference type="Proteomes" id="UP001500064">
    <property type="component" value="Unassembled WGS sequence"/>
</dbReference>
<protein>
    <recommendedName>
        <fullName evidence="4">Phosphodiesterase</fullName>
    </recommendedName>
</protein>
<organism evidence="2 3">
    <name type="scientific">Nonomuraea maheshkhaliensis</name>
    <dbReference type="NCBI Taxonomy" id="419590"/>
    <lineage>
        <taxon>Bacteria</taxon>
        <taxon>Bacillati</taxon>
        <taxon>Actinomycetota</taxon>
        <taxon>Actinomycetes</taxon>
        <taxon>Streptosporangiales</taxon>
        <taxon>Streptosporangiaceae</taxon>
        <taxon>Nonomuraea</taxon>
    </lineage>
</organism>
<evidence type="ECO:0000256" key="1">
    <source>
        <dbReference type="SAM" id="MobiDB-lite"/>
    </source>
</evidence>
<evidence type="ECO:0008006" key="4">
    <source>
        <dbReference type="Google" id="ProtNLM"/>
    </source>
</evidence>
<dbReference type="RefSeq" id="WP_346107393.1">
    <property type="nucleotide sequence ID" value="NZ_BAAAMU010000030.1"/>
</dbReference>
<comment type="caution">
    <text evidence="2">The sequence shown here is derived from an EMBL/GenBank/DDBJ whole genome shotgun (WGS) entry which is preliminary data.</text>
</comment>
<evidence type="ECO:0000313" key="2">
    <source>
        <dbReference type="EMBL" id="GAA1641971.1"/>
    </source>
</evidence>
<keyword evidence="3" id="KW-1185">Reference proteome</keyword>